<dbReference type="InterPro" id="IPR012337">
    <property type="entry name" value="RNaseH-like_sf"/>
</dbReference>
<reference evidence="18 19" key="1">
    <citation type="journal article" date="2005" name="Int. J. Syst. Evol. Microbiol.">
        <title>Bacillus cibi sp. nov., isolated from jeotgal, a traditional Korean fermented seafood.</title>
        <authorList>
            <person name="Yoon J.H."/>
            <person name="Lee C.H."/>
            <person name="Oh T.K."/>
        </authorList>
    </citation>
    <scope>NUCLEOTIDE SEQUENCE [LARGE SCALE GENOMIC DNA]</scope>
    <source>
        <strain evidence="18 19">DSM 16189</strain>
    </source>
</reference>
<comment type="subcellular location">
    <subcellularLocation>
        <location evidence="4 14">Cytoplasm</location>
    </subcellularLocation>
</comment>
<dbReference type="InterPro" id="IPR001352">
    <property type="entry name" value="RNase_HII/HIII"/>
</dbReference>
<comment type="similarity">
    <text evidence="5 14 16">Belongs to the RNase HII family.</text>
</comment>
<keyword evidence="9 14" id="KW-0540">Nuclease</keyword>
<keyword evidence="10 14" id="KW-0479">Metal-binding</keyword>
<accession>A0A084H3S2</accession>
<comment type="function">
    <text evidence="3 14 16">Endonuclease that specifically degrades the RNA of RNA-DNA hybrids.</text>
</comment>
<dbReference type="GO" id="GO:0006298">
    <property type="term" value="P:mismatch repair"/>
    <property type="evidence" value="ECO:0007669"/>
    <property type="project" value="TreeGrafter"/>
</dbReference>
<dbReference type="EMBL" id="JNVC02000001">
    <property type="protein sequence ID" value="KEZ54234.1"/>
    <property type="molecule type" value="Genomic_DNA"/>
</dbReference>
<evidence type="ECO:0000256" key="7">
    <source>
        <dbReference type="ARBA" id="ARBA00019179"/>
    </source>
</evidence>
<comment type="cofactor">
    <cofactor evidence="14 15">
        <name>Mn(2+)</name>
        <dbReference type="ChEBI" id="CHEBI:29035"/>
    </cofactor>
    <cofactor evidence="14 15">
        <name>Mg(2+)</name>
        <dbReference type="ChEBI" id="CHEBI:18420"/>
    </cofactor>
    <text evidence="14 15">Manganese or magnesium. Binds 1 divalent metal ion per monomer in the absence of substrate. May bind a second metal ion after substrate binding.</text>
</comment>
<dbReference type="GO" id="GO:0030145">
    <property type="term" value="F:manganese ion binding"/>
    <property type="evidence" value="ECO:0007669"/>
    <property type="project" value="UniProtKB-UniRule"/>
</dbReference>
<dbReference type="FunFam" id="3.30.420.10:FF:000006">
    <property type="entry name" value="Ribonuclease HII"/>
    <property type="match status" value="1"/>
</dbReference>
<name>A0A084H3S2_METID</name>
<evidence type="ECO:0000313" key="19">
    <source>
        <dbReference type="Proteomes" id="UP000028549"/>
    </source>
</evidence>
<dbReference type="AlphaFoldDB" id="A0A084H3S2"/>
<keyword evidence="8 14" id="KW-0963">Cytoplasm</keyword>
<proteinExistence type="inferred from homology"/>
<evidence type="ECO:0000256" key="8">
    <source>
        <dbReference type="ARBA" id="ARBA00022490"/>
    </source>
</evidence>
<dbReference type="Pfam" id="PF01351">
    <property type="entry name" value="RNase_HII"/>
    <property type="match status" value="1"/>
</dbReference>
<evidence type="ECO:0000256" key="4">
    <source>
        <dbReference type="ARBA" id="ARBA00004496"/>
    </source>
</evidence>
<dbReference type="EC" id="3.1.26.4" evidence="6 14"/>
<dbReference type="InterPro" id="IPR024567">
    <property type="entry name" value="RNase_HII/HIII_dom"/>
</dbReference>
<dbReference type="GO" id="GO:0003723">
    <property type="term" value="F:RNA binding"/>
    <property type="evidence" value="ECO:0007669"/>
    <property type="project" value="UniProtKB-UniRule"/>
</dbReference>
<organism evidence="18 19">
    <name type="scientific">Metabacillus indicus</name>
    <name type="common">Bacillus indicus</name>
    <dbReference type="NCBI Taxonomy" id="246786"/>
    <lineage>
        <taxon>Bacteria</taxon>
        <taxon>Bacillati</taxon>
        <taxon>Bacillota</taxon>
        <taxon>Bacilli</taxon>
        <taxon>Bacillales</taxon>
        <taxon>Bacillaceae</taxon>
        <taxon>Metabacillus</taxon>
    </lineage>
</organism>
<evidence type="ECO:0000256" key="16">
    <source>
        <dbReference type="RuleBase" id="RU003515"/>
    </source>
</evidence>
<dbReference type="NCBIfam" id="NF000594">
    <property type="entry name" value="PRK00015.1-1"/>
    <property type="match status" value="1"/>
</dbReference>
<dbReference type="GO" id="GO:0032299">
    <property type="term" value="C:ribonuclease H2 complex"/>
    <property type="evidence" value="ECO:0007669"/>
    <property type="project" value="TreeGrafter"/>
</dbReference>
<dbReference type="Proteomes" id="UP000028549">
    <property type="component" value="Unassembled WGS sequence"/>
</dbReference>
<evidence type="ECO:0000256" key="9">
    <source>
        <dbReference type="ARBA" id="ARBA00022722"/>
    </source>
</evidence>
<feature type="binding site" evidence="14 15">
    <location>
        <position position="170"/>
    </location>
    <ligand>
        <name>a divalent metal cation</name>
        <dbReference type="ChEBI" id="CHEBI:60240"/>
    </ligand>
</feature>
<dbReference type="PANTHER" id="PTHR10954">
    <property type="entry name" value="RIBONUCLEASE H2 SUBUNIT A"/>
    <property type="match status" value="1"/>
</dbReference>
<evidence type="ECO:0000256" key="15">
    <source>
        <dbReference type="PROSITE-ProRule" id="PRU01319"/>
    </source>
</evidence>
<dbReference type="PROSITE" id="PS51975">
    <property type="entry name" value="RNASE_H_2"/>
    <property type="match status" value="1"/>
</dbReference>
<evidence type="ECO:0000256" key="5">
    <source>
        <dbReference type="ARBA" id="ARBA00007383"/>
    </source>
</evidence>
<dbReference type="CDD" id="cd07182">
    <property type="entry name" value="RNase_HII_bacteria_HII_like"/>
    <property type="match status" value="1"/>
</dbReference>
<evidence type="ECO:0000313" key="18">
    <source>
        <dbReference type="EMBL" id="KEZ54234.1"/>
    </source>
</evidence>
<dbReference type="OrthoDB" id="9803420at2"/>
<evidence type="ECO:0000256" key="13">
    <source>
        <dbReference type="ARBA" id="ARBA00023211"/>
    </source>
</evidence>
<dbReference type="STRING" id="246786.GS18_0204730"/>
<evidence type="ECO:0000256" key="14">
    <source>
        <dbReference type="HAMAP-Rule" id="MF_00052"/>
    </source>
</evidence>
<evidence type="ECO:0000256" key="10">
    <source>
        <dbReference type="ARBA" id="ARBA00022723"/>
    </source>
</evidence>
<dbReference type="RefSeq" id="WP_029565592.1">
    <property type="nucleotide sequence ID" value="NZ_JNVC02000001.1"/>
</dbReference>
<comment type="cofactor">
    <cofactor evidence="2">
        <name>Mg(2+)</name>
        <dbReference type="ChEBI" id="CHEBI:18420"/>
    </cofactor>
</comment>
<evidence type="ECO:0000256" key="1">
    <source>
        <dbReference type="ARBA" id="ARBA00000077"/>
    </source>
</evidence>
<dbReference type="SUPFAM" id="SSF53098">
    <property type="entry name" value="Ribonuclease H-like"/>
    <property type="match status" value="1"/>
</dbReference>
<protein>
    <recommendedName>
        <fullName evidence="7 14">Ribonuclease HII</fullName>
        <shortName evidence="14">RNase HII</shortName>
        <ecNumber evidence="6 14">3.1.26.4</ecNumber>
    </recommendedName>
</protein>
<dbReference type="GO" id="GO:0005737">
    <property type="term" value="C:cytoplasm"/>
    <property type="evidence" value="ECO:0007669"/>
    <property type="project" value="UniProtKB-SubCell"/>
</dbReference>
<dbReference type="HAMAP" id="MF_00052_B">
    <property type="entry name" value="RNase_HII_B"/>
    <property type="match status" value="1"/>
</dbReference>
<dbReference type="GO" id="GO:0004523">
    <property type="term" value="F:RNA-DNA hybrid ribonuclease activity"/>
    <property type="evidence" value="ECO:0007669"/>
    <property type="project" value="UniProtKB-UniRule"/>
</dbReference>
<evidence type="ECO:0000259" key="17">
    <source>
        <dbReference type="PROSITE" id="PS51975"/>
    </source>
</evidence>
<evidence type="ECO:0000256" key="11">
    <source>
        <dbReference type="ARBA" id="ARBA00022759"/>
    </source>
</evidence>
<dbReference type="InterPro" id="IPR036397">
    <property type="entry name" value="RNaseH_sf"/>
</dbReference>
<dbReference type="InterPro" id="IPR022898">
    <property type="entry name" value="RNase_HII"/>
</dbReference>
<keyword evidence="13 14" id="KW-0464">Manganese</keyword>
<comment type="catalytic activity">
    <reaction evidence="1 14 15 16">
        <text>Endonucleolytic cleavage to 5'-phosphomonoester.</text>
        <dbReference type="EC" id="3.1.26.4"/>
    </reaction>
</comment>
<keyword evidence="11 14" id="KW-0255">Endonuclease</keyword>
<comment type="caution">
    <text evidence="18">The sequence shown here is derived from an EMBL/GenBank/DDBJ whole genome shotgun (WGS) entry which is preliminary data.</text>
</comment>
<dbReference type="NCBIfam" id="NF000595">
    <property type="entry name" value="PRK00015.1-3"/>
    <property type="match status" value="1"/>
</dbReference>
<feature type="binding site" evidence="14 15">
    <location>
        <position position="79"/>
    </location>
    <ligand>
        <name>a divalent metal cation</name>
        <dbReference type="ChEBI" id="CHEBI:60240"/>
    </ligand>
</feature>
<dbReference type="Gene3D" id="3.30.420.10">
    <property type="entry name" value="Ribonuclease H-like superfamily/Ribonuclease H"/>
    <property type="match status" value="1"/>
</dbReference>
<evidence type="ECO:0000256" key="2">
    <source>
        <dbReference type="ARBA" id="ARBA00001946"/>
    </source>
</evidence>
<feature type="domain" description="RNase H type-2" evidence="17">
    <location>
        <begin position="72"/>
        <end position="260"/>
    </location>
</feature>
<evidence type="ECO:0000256" key="3">
    <source>
        <dbReference type="ARBA" id="ARBA00004065"/>
    </source>
</evidence>
<dbReference type="PANTHER" id="PTHR10954:SF18">
    <property type="entry name" value="RIBONUCLEASE HII"/>
    <property type="match status" value="1"/>
</dbReference>
<gene>
    <name evidence="14" type="primary">rnhB</name>
    <name evidence="18" type="ORF">GS18_0204730</name>
</gene>
<evidence type="ECO:0000256" key="6">
    <source>
        <dbReference type="ARBA" id="ARBA00012180"/>
    </source>
</evidence>
<keyword evidence="12 14" id="KW-0378">Hydrolase</keyword>
<feature type="binding site" evidence="14 15">
    <location>
        <position position="78"/>
    </location>
    <ligand>
        <name>a divalent metal cation</name>
        <dbReference type="ChEBI" id="CHEBI:60240"/>
    </ligand>
</feature>
<sequence>MKKLTTEEIRLKLAAISSPDDPFLNQCRNDERKSVIKLADKWARDYEQQLKKKQQFEEMMIFEKKARGEGYHLLCGIDEVGRGPLAGPVVAAAVILPESFYLPGLTDSKKLTAAKRESFYEFIVKEAIAFGIGIVSPADIDRLNIYQATKAAMVQAVKELPAAPEYLLIDAMELYLPIPQESLIKGDARSVSIAAASVLAKVTRDRMMMQLASEYPQYGFEQNMGYGTKQHLEALNLYGVTECHRRSFSPVKEMAAEETVS</sequence>
<evidence type="ECO:0000256" key="12">
    <source>
        <dbReference type="ARBA" id="ARBA00022801"/>
    </source>
</evidence>
<dbReference type="GO" id="GO:0043137">
    <property type="term" value="P:DNA replication, removal of RNA primer"/>
    <property type="evidence" value="ECO:0007669"/>
    <property type="project" value="TreeGrafter"/>
</dbReference>
<keyword evidence="19" id="KW-1185">Reference proteome</keyword>